<evidence type="ECO:0008006" key="3">
    <source>
        <dbReference type="Google" id="ProtNLM"/>
    </source>
</evidence>
<name>A0A344TET3_9BACT</name>
<accession>A0A344TET3</accession>
<evidence type="ECO:0000313" key="1">
    <source>
        <dbReference type="EMBL" id="AXE17154.1"/>
    </source>
</evidence>
<dbReference type="EMBL" id="CP030850">
    <property type="protein sequence ID" value="AXE17154.1"/>
    <property type="molecule type" value="Genomic_DNA"/>
</dbReference>
<proteinExistence type="predicted"/>
<dbReference type="AlphaFoldDB" id="A0A344TET3"/>
<sequence length="368" mass="43066">MNQDFDFIQDQQFKRILIRDYVEMNNCIEAKAYKSVLVLSGSIIEALLLEFLTNNPPDGYSKSKIDKLRFFELIDLSETIDLISKTTKDLSSVIREYRNFIHPSKELRSESDINEDKAIIACRLVNMVISNVKENHPKLYGNKAEDVFAKLHTDAHSRKIFNYLLKKMNQNEINLLYQKFISYYLNNDTVDYSDRDFLYFGIEKLEKFVSENIIKSYILKIETEITNGSKGQAEKLFELFGDKLDLYPEESKNTILIYLYSCLGVCQSYFINQTLYSYASRGIIDKMNLYLAKSKPYYNTHLKVMQSIIEKIADIKEDSDKWDTREAYKSLQKGISDIEYEAFISQEILQPNIADFTRILNDENLLPF</sequence>
<evidence type="ECO:0000313" key="2">
    <source>
        <dbReference type="Proteomes" id="UP000251993"/>
    </source>
</evidence>
<reference evidence="1 2" key="1">
    <citation type="submission" date="2018-07" db="EMBL/GenBank/DDBJ databases">
        <title>Genome sequencing of Runella.</title>
        <authorList>
            <person name="Baek M.-G."/>
            <person name="Yi H."/>
        </authorList>
    </citation>
    <scope>NUCLEOTIDE SEQUENCE [LARGE SCALE GENOMIC DNA]</scope>
    <source>
        <strain evidence="1 2">HYN0085</strain>
    </source>
</reference>
<dbReference type="RefSeq" id="WP_114065940.1">
    <property type="nucleotide sequence ID" value="NZ_CP030850.1"/>
</dbReference>
<organism evidence="1 2">
    <name type="scientific">Runella rosea</name>
    <dbReference type="NCBI Taxonomy" id="2259595"/>
    <lineage>
        <taxon>Bacteria</taxon>
        <taxon>Pseudomonadati</taxon>
        <taxon>Bacteroidota</taxon>
        <taxon>Cytophagia</taxon>
        <taxon>Cytophagales</taxon>
        <taxon>Spirosomataceae</taxon>
        <taxon>Runella</taxon>
    </lineage>
</organism>
<dbReference type="Proteomes" id="UP000251993">
    <property type="component" value="Chromosome"/>
</dbReference>
<keyword evidence="2" id="KW-1185">Reference proteome</keyword>
<protein>
    <recommendedName>
        <fullName evidence="3">DUF4145 domain-containing protein</fullName>
    </recommendedName>
</protein>
<dbReference type="OrthoDB" id="6121546at2"/>
<dbReference type="KEGG" id="run:DR864_05090"/>
<gene>
    <name evidence="1" type="ORF">DR864_05090</name>
</gene>